<evidence type="ECO:0000313" key="2">
    <source>
        <dbReference type="EMBL" id="RRO12838.1"/>
    </source>
</evidence>
<keyword evidence="3" id="KW-1185">Reference proteome</keyword>
<dbReference type="OrthoDB" id="3574655at2"/>
<sequence>MFLIPRPLLLAGAGLVAIVYAAGSGQDSGATKPADCTFEVSADVLNVRSDPEEGATRVGHLTAGEQVEATPNVIGRFRELRSGNWAATEFLTPVPGSACAP</sequence>
<gene>
    <name evidence="2" type="ORF">EIL87_24470</name>
</gene>
<name>A0A426JI19_9PSEU</name>
<dbReference type="EMBL" id="RSAA01000035">
    <property type="protein sequence ID" value="RRO12838.1"/>
    <property type="molecule type" value="Genomic_DNA"/>
</dbReference>
<accession>A0A426JI19</accession>
<organism evidence="2 3">
    <name type="scientific">Saccharopolyspora rhizosphaerae</name>
    <dbReference type="NCBI Taxonomy" id="2492662"/>
    <lineage>
        <taxon>Bacteria</taxon>
        <taxon>Bacillati</taxon>
        <taxon>Actinomycetota</taxon>
        <taxon>Actinomycetes</taxon>
        <taxon>Pseudonocardiales</taxon>
        <taxon>Pseudonocardiaceae</taxon>
        <taxon>Saccharopolyspora</taxon>
    </lineage>
</organism>
<comment type="caution">
    <text evidence="2">The sequence shown here is derived from an EMBL/GenBank/DDBJ whole genome shotgun (WGS) entry which is preliminary data.</text>
</comment>
<protein>
    <submittedName>
        <fullName evidence="2">SH3 domain-containing protein</fullName>
    </submittedName>
</protein>
<keyword evidence="1" id="KW-0732">Signal</keyword>
<feature type="signal peptide" evidence="1">
    <location>
        <begin position="1"/>
        <end position="21"/>
    </location>
</feature>
<reference evidence="2 3" key="1">
    <citation type="submission" date="2018-11" db="EMBL/GenBank/DDBJ databases">
        <title>Saccharopolyspora rhizosphaerae sp. nov., an actinomycete isolated from rhizosphere soil in Thailand.</title>
        <authorList>
            <person name="Intra B."/>
            <person name="Euanorasetr J."/>
            <person name="Take A."/>
            <person name="Inahashi Y."/>
            <person name="Mori M."/>
            <person name="Panbangred W."/>
            <person name="Matsumoto A."/>
        </authorList>
    </citation>
    <scope>NUCLEOTIDE SEQUENCE [LARGE SCALE GENOMIC DNA]</scope>
    <source>
        <strain evidence="2 3">H219</strain>
    </source>
</reference>
<proteinExistence type="predicted"/>
<dbReference type="RefSeq" id="WP_125092933.1">
    <property type="nucleotide sequence ID" value="NZ_RSAA01000035.1"/>
</dbReference>
<dbReference type="AlphaFoldDB" id="A0A426JI19"/>
<dbReference type="Proteomes" id="UP000274515">
    <property type="component" value="Unassembled WGS sequence"/>
</dbReference>
<feature type="chain" id="PRO_5039450086" evidence="1">
    <location>
        <begin position="22"/>
        <end position="101"/>
    </location>
</feature>
<evidence type="ECO:0000313" key="3">
    <source>
        <dbReference type="Proteomes" id="UP000274515"/>
    </source>
</evidence>
<evidence type="ECO:0000256" key="1">
    <source>
        <dbReference type="SAM" id="SignalP"/>
    </source>
</evidence>